<dbReference type="GeneID" id="10795605"/>
<dbReference type="Gene3D" id="1.10.1220.10">
    <property type="entry name" value="Met repressor-like"/>
    <property type="match status" value="1"/>
</dbReference>
<dbReference type="PANTHER" id="PTHR36215:SF1">
    <property type="entry name" value="BLL4998 PROTEIN"/>
    <property type="match status" value="1"/>
</dbReference>
<keyword evidence="3" id="KW-0238">DNA-binding</keyword>
<dbReference type="EMBL" id="CP002842">
    <property type="protein sequence ID" value="AEH39491.1"/>
    <property type="molecule type" value="Genomic_DNA"/>
</dbReference>
<evidence type="ECO:0000313" key="4">
    <source>
        <dbReference type="Proteomes" id="UP000006794"/>
    </source>
</evidence>
<dbReference type="InterPro" id="IPR013321">
    <property type="entry name" value="Arc_rbn_hlx_hlx"/>
</dbReference>
<feature type="compositionally biased region" description="Basic and acidic residues" evidence="1">
    <location>
        <begin position="13"/>
        <end position="27"/>
    </location>
</feature>
<feature type="region of interest" description="Disordered" evidence="1">
    <location>
        <begin position="1"/>
        <end position="27"/>
    </location>
</feature>
<evidence type="ECO:0000313" key="3">
    <source>
        <dbReference type="EMBL" id="AEH39491.1"/>
    </source>
</evidence>
<reference evidence="4" key="1">
    <citation type="journal article" date="2012" name="Stand. Genomic Sci.">
        <title>Complete genome sequence of Halopiger xanaduensis type strain (SH-6(T)).</title>
        <authorList>
            <person name="Anderson I."/>
            <person name="Tindall B.J."/>
            <person name="Rohde M."/>
            <person name="Lucas S."/>
            <person name="Han J."/>
            <person name="Lapidus A."/>
            <person name="Cheng J.F."/>
            <person name="Goodwin L."/>
            <person name="Pitluck S."/>
            <person name="Peters L."/>
            <person name="Pati A."/>
            <person name="Mikhailova N."/>
            <person name="Pagani I."/>
            <person name="Teshima H."/>
            <person name="Han C."/>
            <person name="Tapia R."/>
            <person name="Land M."/>
            <person name="Woyke T."/>
            <person name="Klenk H.P."/>
            <person name="Kyrpides N."/>
            <person name="Ivanova N."/>
        </authorList>
    </citation>
    <scope>NUCLEOTIDE SEQUENCE [LARGE SCALE GENOMIC DNA]</scope>
    <source>
        <strain evidence="4">DSM 18323 / JCM 14033 / SH-6</strain>
    </source>
</reference>
<dbReference type="PANTHER" id="PTHR36215">
    <property type="entry name" value="BLL4998 PROTEIN"/>
    <property type="match status" value="1"/>
</dbReference>
<geneLocation type="plasmid" evidence="3 4">
    <name>pHALXA03</name>
</geneLocation>
<dbReference type="GO" id="GO:0003677">
    <property type="term" value="F:DNA binding"/>
    <property type="evidence" value="ECO:0007669"/>
    <property type="project" value="UniProtKB-KW"/>
</dbReference>
<dbReference type="InterPro" id="IPR002145">
    <property type="entry name" value="CopG"/>
</dbReference>
<protein>
    <submittedName>
        <fullName evidence="3">CopG-like domain-containing protein DNA-binding domain</fullName>
    </submittedName>
</protein>
<organism evidence="3 4">
    <name type="scientific">Halopiger xanaduensis (strain DSM 18323 / JCM 14033 / SH-6)</name>
    <dbReference type="NCBI Taxonomy" id="797210"/>
    <lineage>
        <taxon>Archaea</taxon>
        <taxon>Methanobacteriati</taxon>
        <taxon>Methanobacteriota</taxon>
        <taxon>Stenosarchaea group</taxon>
        <taxon>Halobacteria</taxon>
        <taxon>Halobacteriales</taxon>
        <taxon>Natrialbaceae</taxon>
        <taxon>Halopiger</taxon>
    </lineage>
</organism>
<keyword evidence="3" id="KW-0614">Plasmid</keyword>
<dbReference type="SUPFAM" id="SSF47598">
    <property type="entry name" value="Ribbon-helix-helix"/>
    <property type="match status" value="1"/>
</dbReference>
<dbReference type="RefSeq" id="WP_013876029.1">
    <property type="nucleotide sequence ID" value="NC_015659.1"/>
</dbReference>
<feature type="domain" description="Ribbon-helix-helix protein CopG" evidence="2">
    <location>
        <begin position="26"/>
        <end position="64"/>
    </location>
</feature>
<dbReference type="Proteomes" id="UP000006794">
    <property type="component" value="Plasmid pHALXA03"/>
</dbReference>
<dbReference type="GO" id="GO:0006355">
    <property type="term" value="P:regulation of DNA-templated transcription"/>
    <property type="evidence" value="ECO:0007669"/>
    <property type="project" value="InterPro"/>
</dbReference>
<dbReference type="KEGG" id="hxa:Halxa_0251"/>
<dbReference type="InterPro" id="IPR010985">
    <property type="entry name" value="Ribbon_hlx_hlx"/>
</dbReference>
<evidence type="ECO:0000256" key="1">
    <source>
        <dbReference type="SAM" id="MobiDB-lite"/>
    </source>
</evidence>
<accession>F8DEQ4</accession>
<keyword evidence="4" id="KW-1185">Reference proteome</keyword>
<dbReference type="Pfam" id="PF01402">
    <property type="entry name" value="RHH_1"/>
    <property type="match status" value="1"/>
</dbReference>
<dbReference type="AlphaFoldDB" id="F8DEQ4"/>
<dbReference type="CDD" id="cd22231">
    <property type="entry name" value="RHH_NikR_HicB-like"/>
    <property type="match status" value="1"/>
</dbReference>
<proteinExistence type="predicted"/>
<sequence length="76" mass="8487">MAASDRPTAPVTTDRDRETTGETMDRVSFRVPDRQLEDLDALVDRGRYPNRSEAIRAAVRQLVGESSAAPRGEDRE</sequence>
<gene>
    <name evidence="3" type="ordered locus">Halxa_0251</name>
</gene>
<dbReference type="HOGENOM" id="CLU_2645840_0_0_2"/>
<name>F8DEQ4_HALXS</name>
<evidence type="ECO:0000259" key="2">
    <source>
        <dbReference type="Pfam" id="PF01402"/>
    </source>
</evidence>